<evidence type="ECO:0000313" key="2">
    <source>
        <dbReference type="EMBL" id="QCD37036.1"/>
    </source>
</evidence>
<dbReference type="InterPro" id="IPR029058">
    <property type="entry name" value="AB_hydrolase_fold"/>
</dbReference>
<dbReference type="PANTHER" id="PTHR35602:SF3">
    <property type="entry name" value="ESTERASE YQIA"/>
    <property type="match status" value="1"/>
</dbReference>
<evidence type="ECO:0000313" key="3">
    <source>
        <dbReference type="Proteomes" id="UP000297031"/>
    </source>
</evidence>
<proteinExistence type="predicted"/>
<keyword evidence="3" id="KW-1185">Reference proteome</keyword>
<dbReference type="Proteomes" id="UP000297031">
    <property type="component" value="Chromosome"/>
</dbReference>
<dbReference type="EMBL" id="CP039393">
    <property type="protein sequence ID" value="QCD37036.1"/>
    <property type="molecule type" value="Genomic_DNA"/>
</dbReference>
<dbReference type="OrthoDB" id="1026525at2"/>
<dbReference type="AlphaFoldDB" id="A0A4P7VRQ5"/>
<dbReference type="KEGG" id="mgod:E7746_05785"/>
<accession>A0A4P7VRQ5</accession>
<dbReference type="SUPFAM" id="SSF53474">
    <property type="entry name" value="alpha/beta-Hydrolases"/>
    <property type="match status" value="1"/>
</dbReference>
<dbReference type="Gene3D" id="3.40.50.1820">
    <property type="entry name" value="alpha/beta hydrolase"/>
    <property type="match status" value="1"/>
</dbReference>
<dbReference type="InterPro" id="IPR023387">
    <property type="entry name" value="DUF1653-like_dom"/>
</dbReference>
<dbReference type="PANTHER" id="PTHR35602">
    <property type="entry name" value="ESTERASE YQIA-RELATED"/>
    <property type="match status" value="1"/>
</dbReference>
<feature type="domain" description="DUF1653" evidence="1">
    <location>
        <begin position="203"/>
        <end position="262"/>
    </location>
</feature>
<reference evidence="2 3" key="1">
    <citation type="submission" date="2019-02" db="EMBL/GenBank/DDBJ databases">
        <title>Isolation and identification of novel species under the genus Muribaculum.</title>
        <authorList>
            <person name="Miyake S."/>
            <person name="Ding Y."/>
            <person name="Low A."/>
            <person name="Soh M."/>
            <person name="Seedorf H."/>
        </authorList>
    </citation>
    <scope>NUCLEOTIDE SEQUENCE [LARGE SCALE GENOMIC DNA]</scope>
    <source>
        <strain evidence="2 3">TLL-A4</strain>
    </source>
</reference>
<sequence>MIKIMFLHGFTSSGDCEIADTLRKELDGIAEVVAPDIPLHPYEAMDVLQDLCGEQQFDLIVGSSCGSFYGQQLVRFTTLPAILVSPFLKMTEFLEPRIGIHEYKSPRKDGQQQFEITPELIAEFAWMEAHQFDCYDPFNRDRVWGMFGSQDTLAHFRNLFTEYYPKAIDFDGPHTMTAGNVHQDLVPAIKQMLAEVTPVRERYFRHFKGGKYRLWHIAKDSETQERMVVYQALYSKHGYWVRPERMFFERIIRDGDTFPRFAEIKKEDL</sequence>
<dbReference type="Pfam" id="PF07866">
    <property type="entry name" value="DUF1653"/>
    <property type="match status" value="1"/>
</dbReference>
<protein>
    <submittedName>
        <fullName evidence="2">DUF1653 domain-containing protein</fullName>
    </submittedName>
</protein>
<name>A0A4P7VRQ5_9BACT</name>
<evidence type="ECO:0000259" key="1">
    <source>
        <dbReference type="Pfam" id="PF07866"/>
    </source>
</evidence>
<dbReference type="InterPro" id="IPR008886">
    <property type="entry name" value="UPF0227/Esterase_YqiA"/>
</dbReference>
<organism evidence="2 3">
    <name type="scientific">Muribaculum gordoncarteri</name>
    <dbReference type="NCBI Taxonomy" id="2530390"/>
    <lineage>
        <taxon>Bacteria</taxon>
        <taxon>Pseudomonadati</taxon>
        <taxon>Bacteroidota</taxon>
        <taxon>Bacteroidia</taxon>
        <taxon>Bacteroidales</taxon>
        <taxon>Muribaculaceae</taxon>
        <taxon>Muribaculum</taxon>
    </lineage>
</organism>
<dbReference type="Pfam" id="PF05728">
    <property type="entry name" value="UPF0227"/>
    <property type="match status" value="1"/>
</dbReference>
<gene>
    <name evidence="2" type="ORF">E7746_05785</name>
</gene>